<dbReference type="PROSITE" id="PS00211">
    <property type="entry name" value="ABC_TRANSPORTER_1"/>
    <property type="match status" value="1"/>
</dbReference>
<evidence type="ECO:0000256" key="7">
    <source>
        <dbReference type="ARBA" id="ARBA00023136"/>
    </source>
</evidence>
<evidence type="ECO:0000313" key="10">
    <source>
        <dbReference type="Proteomes" id="UP000009223"/>
    </source>
</evidence>
<dbReference type="EMBL" id="CP001843">
    <property type="protein sequence ID" value="AEF84637.1"/>
    <property type="molecule type" value="Genomic_DNA"/>
</dbReference>
<dbReference type="PANTHER" id="PTHR43297">
    <property type="entry name" value="OLIGOPEPTIDE TRANSPORT ATP-BINDING PROTEIN APPD"/>
    <property type="match status" value="1"/>
</dbReference>
<dbReference type="KEGG" id="tpi:TREPR_0933"/>
<dbReference type="Pfam" id="PF08352">
    <property type="entry name" value="oligo_HPY"/>
    <property type="match status" value="1"/>
</dbReference>
<dbReference type="GO" id="GO:0015833">
    <property type="term" value="P:peptide transport"/>
    <property type="evidence" value="ECO:0007669"/>
    <property type="project" value="InterPro"/>
</dbReference>
<dbReference type="GO" id="GO:0016887">
    <property type="term" value="F:ATP hydrolysis activity"/>
    <property type="evidence" value="ECO:0007669"/>
    <property type="project" value="InterPro"/>
</dbReference>
<dbReference type="eggNOG" id="COG0444">
    <property type="taxonomic scope" value="Bacteria"/>
</dbReference>
<dbReference type="InterPro" id="IPR013563">
    <property type="entry name" value="Oligopep_ABC_C"/>
</dbReference>
<reference evidence="10" key="1">
    <citation type="submission" date="2009-12" db="EMBL/GenBank/DDBJ databases">
        <title>Complete sequence of Treponema primitia strain ZAS-2.</title>
        <authorList>
            <person name="Tetu S.G."/>
            <person name="Matson E."/>
            <person name="Ren Q."/>
            <person name="Seshadri R."/>
            <person name="Elbourne L."/>
            <person name="Hassan K.A."/>
            <person name="Durkin A."/>
            <person name="Radune D."/>
            <person name="Mohamoud Y."/>
            <person name="Shay R."/>
            <person name="Jin S."/>
            <person name="Zhang X."/>
            <person name="Lucey K."/>
            <person name="Ballor N.R."/>
            <person name="Ottesen E."/>
            <person name="Rosenthal R."/>
            <person name="Allen A."/>
            <person name="Leadbetter J.R."/>
            <person name="Paulsen I.T."/>
        </authorList>
    </citation>
    <scope>NUCLEOTIDE SEQUENCE [LARGE SCALE GENOMIC DNA]</scope>
    <source>
        <strain evidence="10">ATCC BAA-887 / DSM 12427 / ZAS-2</strain>
    </source>
</reference>
<sequence>MSILEIKNLAVSFSVNGNRFRTVNGVDLSVDSGKILGIVGESGCGKTLTSLSIMGLIPFPGKIDQGAILFEGDDLLQYNEAALRKLRGSRISMIFQEPMTSLNPVFTVGHQITEVFHIHQRDIPKMEVKKAAMEMLRVVGITAPEKTFHTYPHQLSGGMRQRVMIAMALACRPRLLIADEPTTALDVTIQAQVLELIKELRRKFDTAILFITHDLGVIAEVCDQVAVMYAGYVVEEAPVKELFATPLHPYTQGLIASIPNLNEEKELLYTIKGTIPSPTDMPEGCRFHPRCPRACEVCRRETPELREYVASHHLRCWLVPESTILS</sequence>
<keyword evidence="4" id="KW-1003">Cell membrane</keyword>
<dbReference type="HOGENOM" id="CLU_000604_1_23_12"/>
<name>F5YI65_TREPZ</name>
<dbReference type="SMART" id="SM00382">
    <property type="entry name" value="AAA"/>
    <property type="match status" value="1"/>
</dbReference>
<evidence type="ECO:0000256" key="4">
    <source>
        <dbReference type="ARBA" id="ARBA00022475"/>
    </source>
</evidence>
<keyword evidence="5" id="KW-0547">Nucleotide-binding</keyword>
<organism evidence="9 10">
    <name type="scientific">Treponema primitia (strain ATCC BAA-887 / DSM 12427 / ZAS-2)</name>
    <dbReference type="NCBI Taxonomy" id="545694"/>
    <lineage>
        <taxon>Bacteria</taxon>
        <taxon>Pseudomonadati</taxon>
        <taxon>Spirochaetota</taxon>
        <taxon>Spirochaetia</taxon>
        <taxon>Spirochaetales</taxon>
        <taxon>Treponemataceae</taxon>
        <taxon>Treponema</taxon>
    </lineage>
</organism>
<dbReference type="AlphaFoldDB" id="F5YI65"/>
<evidence type="ECO:0000256" key="5">
    <source>
        <dbReference type="ARBA" id="ARBA00022741"/>
    </source>
</evidence>
<dbReference type="InterPro" id="IPR050388">
    <property type="entry name" value="ABC_Ni/Peptide_Import"/>
</dbReference>
<gene>
    <name evidence="9" type="ordered locus">TREPR_0933</name>
</gene>
<dbReference type="PANTHER" id="PTHR43297:SF2">
    <property type="entry name" value="DIPEPTIDE TRANSPORT ATP-BINDING PROTEIN DPPD"/>
    <property type="match status" value="1"/>
</dbReference>
<dbReference type="OrthoDB" id="337094at2"/>
<evidence type="ECO:0000259" key="8">
    <source>
        <dbReference type="PROSITE" id="PS50893"/>
    </source>
</evidence>
<dbReference type="FunFam" id="3.40.50.300:FF:000016">
    <property type="entry name" value="Oligopeptide ABC transporter ATP-binding component"/>
    <property type="match status" value="1"/>
</dbReference>
<reference evidence="9 10" key="2">
    <citation type="journal article" date="2011" name="ISME J.">
        <title>RNA-seq reveals cooperative metabolic interactions between two termite-gut spirochete species in co-culture.</title>
        <authorList>
            <person name="Rosenthal A.Z."/>
            <person name="Matson E.G."/>
            <person name="Eldar A."/>
            <person name="Leadbetter J.R."/>
        </authorList>
    </citation>
    <scope>NUCLEOTIDE SEQUENCE [LARGE SCALE GENOMIC DNA]</scope>
    <source>
        <strain evidence="10">ATCC BAA-887 / DSM 12427 / ZAS-2</strain>
    </source>
</reference>
<evidence type="ECO:0000313" key="9">
    <source>
        <dbReference type="EMBL" id="AEF84637.1"/>
    </source>
</evidence>
<dbReference type="InterPro" id="IPR017871">
    <property type="entry name" value="ABC_transporter-like_CS"/>
</dbReference>
<dbReference type="NCBIfam" id="TIGR01727">
    <property type="entry name" value="oligo_HPY"/>
    <property type="match status" value="1"/>
</dbReference>
<feature type="domain" description="ABC transporter" evidence="8">
    <location>
        <begin position="4"/>
        <end position="255"/>
    </location>
</feature>
<keyword evidence="3" id="KW-0813">Transport</keyword>
<comment type="subcellular location">
    <subcellularLocation>
        <location evidence="1">Cell inner membrane</location>
        <topology evidence="1">Peripheral membrane protein</topology>
    </subcellularLocation>
</comment>
<comment type="similarity">
    <text evidence="2">Belongs to the ABC transporter superfamily.</text>
</comment>
<dbReference type="InterPro" id="IPR003593">
    <property type="entry name" value="AAA+_ATPase"/>
</dbReference>
<dbReference type="Gene3D" id="3.40.50.300">
    <property type="entry name" value="P-loop containing nucleotide triphosphate hydrolases"/>
    <property type="match status" value="1"/>
</dbReference>
<protein>
    <submittedName>
        <fullName evidence="9">Oligopeptide transport ATP-binding protein AppD</fullName>
    </submittedName>
</protein>
<dbReference type="Pfam" id="PF00005">
    <property type="entry name" value="ABC_tran"/>
    <property type="match status" value="1"/>
</dbReference>
<dbReference type="InterPro" id="IPR003439">
    <property type="entry name" value="ABC_transporter-like_ATP-bd"/>
</dbReference>
<dbReference type="GO" id="GO:0005886">
    <property type="term" value="C:plasma membrane"/>
    <property type="evidence" value="ECO:0007669"/>
    <property type="project" value="UniProtKB-SubCell"/>
</dbReference>
<evidence type="ECO:0000256" key="2">
    <source>
        <dbReference type="ARBA" id="ARBA00005417"/>
    </source>
</evidence>
<dbReference type="InterPro" id="IPR027417">
    <property type="entry name" value="P-loop_NTPase"/>
</dbReference>
<keyword evidence="7" id="KW-0472">Membrane</keyword>
<dbReference type="CDD" id="cd03257">
    <property type="entry name" value="ABC_NikE_OppD_transporters"/>
    <property type="match status" value="1"/>
</dbReference>
<evidence type="ECO:0000256" key="6">
    <source>
        <dbReference type="ARBA" id="ARBA00022840"/>
    </source>
</evidence>
<evidence type="ECO:0000256" key="1">
    <source>
        <dbReference type="ARBA" id="ARBA00004417"/>
    </source>
</evidence>
<dbReference type="PROSITE" id="PS50893">
    <property type="entry name" value="ABC_TRANSPORTER_2"/>
    <property type="match status" value="1"/>
</dbReference>
<keyword evidence="6 9" id="KW-0067">ATP-binding</keyword>
<dbReference type="SUPFAM" id="SSF52540">
    <property type="entry name" value="P-loop containing nucleoside triphosphate hydrolases"/>
    <property type="match status" value="1"/>
</dbReference>
<dbReference type="Proteomes" id="UP000009223">
    <property type="component" value="Chromosome"/>
</dbReference>
<dbReference type="STRING" id="545694.TREPR_0933"/>
<evidence type="ECO:0000256" key="3">
    <source>
        <dbReference type="ARBA" id="ARBA00022448"/>
    </source>
</evidence>
<keyword evidence="10" id="KW-1185">Reference proteome</keyword>
<dbReference type="GO" id="GO:0005524">
    <property type="term" value="F:ATP binding"/>
    <property type="evidence" value="ECO:0007669"/>
    <property type="project" value="UniProtKB-KW"/>
</dbReference>
<dbReference type="RefSeq" id="WP_015709124.1">
    <property type="nucleotide sequence ID" value="NC_015578.1"/>
</dbReference>
<proteinExistence type="inferred from homology"/>
<accession>F5YI65</accession>